<proteinExistence type="predicted"/>
<dbReference type="GO" id="GO:0016020">
    <property type="term" value="C:membrane"/>
    <property type="evidence" value="ECO:0007669"/>
    <property type="project" value="InterPro"/>
</dbReference>
<dbReference type="InterPro" id="IPR003425">
    <property type="entry name" value="CCB3/YggT"/>
</dbReference>
<keyword evidence="1" id="KW-1133">Transmembrane helix</keyword>
<evidence type="ECO:0000313" key="3">
    <source>
        <dbReference type="Proteomes" id="UP000315759"/>
    </source>
</evidence>
<dbReference type="Proteomes" id="UP000315759">
    <property type="component" value="Unassembled WGS sequence"/>
</dbReference>
<name>A0A544VR52_9MYCO</name>
<evidence type="ECO:0000256" key="1">
    <source>
        <dbReference type="SAM" id="Phobius"/>
    </source>
</evidence>
<dbReference type="RefSeq" id="WP_142555948.1">
    <property type="nucleotide sequence ID" value="NZ_VIFX01000073.1"/>
</dbReference>
<keyword evidence="1" id="KW-0472">Membrane</keyword>
<keyword evidence="3" id="KW-1185">Reference proteome</keyword>
<keyword evidence="1" id="KW-0812">Transmembrane</keyword>
<sequence>MIASLLSFALLLFEIVLIARMVVDWAGMLSPDTGRSSSMYQARRVTHGITEPVLGPVRRVLRPVRVGSMSIDLAFTVVFVAVVILRSVLVTAIPF</sequence>
<gene>
    <name evidence="2" type="ORF">D8S82_32050</name>
</gene>
<dbReference type="AlphaFoldDB" id="A0A544VR52"/>
<accession>A0A544VR52</accession>
<organism evidence="2 3">
    <name type="scientific">Mycolicibacterium hodleri</name>
    <dbReference type="NCBI Taxonomy" id="49897"/>
    <lineage>
        <taxon>Bacteria</taxon>
        <taxon>Bacillati</taxon>
        <taxon>Actinomycetota</taxon>
        <taxon>Actinomycetes</taxon>
        <taxon>Mycobacteriales</taxon>
        <taxon>Mycobacteriaceae</taxon>
        <taxon>Mycolicibacterium</taxon>
    </lineage>
</organism>
<dbReference type="Pfam" id="PF02325">
    <property type="entry name" value="CCB3_YggT"/>
    <property type="match status" value="1"/>
</dbReference>
<protein>
    <submittedName>
        <fullName evidence="2">YggT family protein</fullName>
    </submittedName>
</protein>
<reference evidence="2 3" key="1">
    <citation type="submission" date="2018-10" db="EMBL/GenBank/DDBJ databases">
        <title>Draft genome of Mycobacterium hodleri strain B.</title>
        <authorList>
            <person name="Amande T.J."/>
            <person name="Mcgenity T.J."/>
        </authorList>
    </citation>
    <scope>NUCLEOTIDE SEQUENCE [LARGE SCALE GENOMIC DNA]</scope>
    <source>
        <strain evidence="2 3">B</strain>
    </source>
</reference>
<feature type="transmembrane region" description="Helical" evidence="1">
    <location>
        <begin position="73"/>
        <end position="93"/>
    </location>
</feature>
<comment type="caution">
    <text evidence="2">The sequence shown here is derived from an EMBL/GenBank/DDBJ whole genome shotgun (WGS) entry which is preliminary data.</text>
</comment>
<dbReference type="EMBL" id="VIFX01000073">
    <property type="protein sequence ID" value="TQR82463.1"/>
    <property type="molecule type" value="Genomic_DNA"/>
</dbReference>
<evidence type="ECO:0000313" key="2">
    <source>
        <dbReference type="EMBL" id="TQR82463.1"/>
    </source>
</evidence>